<evidence type="ECO:0000256" key="9">
    <source>
        <dbReference type="SAM" id="Phobius"/>
    </source>
</evidence>
<keyword evidence="7 9" id="KW-0472">Membrane</keyword>
<proteinExistence type="inferred from homology"/>
<name>A0A831X0F2_9BACT</name>
<evidence type="ECO:0000256" key="4">
    <source>
        <dbReference type="ARBA" id="ARBA00022475"/>
    </source>
</evidence>
<sequence length="496" mass="53971">MHPLDRIRQSRELLILSALGLLLLGYILIHISHILSPFVVAAIFAYVLHPVVGWLERRTGLPRALVIAVLYVFLIGFLVIVGFLVIPALIDQVQALVNLLPAVIESAEQQLQQRPQIRIGDIVVDTEALLKRLDVAAQALAERFSREAVPLLLTTVEVLIKTFVFLVASFYFLLQGGSLVARIRLLAPRRYQRAIGRILSQVNLTFGAYVRAQFILFLIMASATYVALTVLQVKYALALGIATGLLELIPFIGPWTAGTIAVIVALAQGSAPFGWSPLQLALVVALVYFTLRMLEDHFVIPQLVGHFVRLHPVVVIFGVLAGASIAGILGLLLAVPILAALKIVLMSVVEELRHPLPREVILIRGQDALDNLAERIADPSRRDIVVLIESGAVTWDDLPRIQAIHQIAGEHDVQLQVVTPDPVAASIVTAVGLPLVTKAPVEWRQEATLVPDVRSAPPPAERVAQPRAGVEIDGGVQPVGSAVQVEREVRHGGDRD</sequence>
<dbReference type="AlphaFoldDB" id="A0A831X0F2"/>
<gene>
    <name evidence="10" type="ORF">ENP34_07570</name>
</gene>
<keyword evidence="5 9" id="KW-0812">Transmembrane</keyword>
<keyword evidence="4" id="KW-1003">Cell membrane</keyword>
<keyword evidence="3" id="KW-0813">Transport</keyword>
<feature type="transmembrane region" description="Helical" evidence="9">
    <location>
        <begin position="67"/>
        <end position="90"/>
    </location>
</feature>
<dbReference type="GO" id="GO:0005886">
    <property type="term" value="C:plasma membrane"/>
    <property type="evidence" value="ECO:0007669"/>
    <property type="project" value="UniProtKB-SubCell"/>
</dbReference>
<feature type="transmembrane region" description="Helical" evidence="9">
    <location>
        <begin position="158"/>
        <end position="181"/>
    </location>
</feature>
<protein>
    <submittedName>
        <fullName evidence="10">AI-2E family transporter</fullName>
    </submittedName>
</protein>
<feature type="transmembrane region" description="Helical" evidence="9">
    <location>
        <begin position="274"/>
        <end position="294"/>
    </location>
</feature>
<feature type="region of interest" description="Disordered" evidence="8">
    <location>
        <begin position="453"/>
        <end position="477"/>
    </location>
</feature>
<evidence type="ECO:0000313" key="10">
    <source>
        <dbReference type="EMBL" id="HEG91284.1"/>
    </source>
</evidence>
<feature type="transmembrane region" description="Helical" evidence="9">
    <location>
        <begin position="202"/>
        <end position="228"/>
    </location>
</feature>
<comment type="caution">
    <text evidence="10">The sequence shown here is derived from an EMBL/GenBank/DDBJ whole genome shotgun (WGS) entry which is preliminary data.</text>
</comment>
<evidence type="ECO:0000256" key="7">
    <source>
        <dbReference type="ARBA" id="ARBA00023136"/>
    </source>
</evidence>
<keyword evidence="6 9" id="KW-1133">Transmembrane helix</keyword>
<evidence type="ECO:0000256" key="2">
    <source>
        <dbReference type="ARBA" id="ARBA00009773"/>
    </source>
</evidence>
<accession>A0A831X0F2</accession>
<feature type="transmembrane region" description="Helical" evidence="9">
    <location>
        <begin position="248"/>
        <end position="267"/>
    </location>
</feature>
<evidence type="ECO:0000256" key="1">
    <source>
        <dbReference type="ARBA" id="ARBA00004651"/>
    </source>
</evidence>
<evidence type="ECO:0000256" key="8">
    <source>
        <dbReference type="SAM" id="MobiDB-lite"/>
    </source>
</evidence>
<dbReference type="EMBL" id="DSIY01000183">
    <property type="protein sequence ID" value="HEG91284.1"/>
    <property type="molecule type" value="Genomic_DNA"/>
</dbReference>
<reference evidence="10" key="1">
    <citation type="journal article" date="2020" name="mSystems">
        <title>Genome- and Community-Level Interaction Insights into Carbon Utilization and Element Cycling Functions of Hydrothermarchaeota in Hydrothermal Sediment.</title>
        <authorList>
            <person name="Zhou Z."/>
            <person name="Liu Y."/>
            <person name="Xu W."/>
            <person name="Pan J."/>
            <person name="Luo Z.H."/>
            <person name="Li M."/>
        </authorList>
    </citation>
    <scope>NUCLEOTIDE SEQUENCE [LARGE SCALE GENOMIC DNA]</scope>
    <source>
        <strain evidence="10">SpSt-210</strain>
    </source>
</reference>
<dbReference type="PANTHER" id="PTHR21716">
    <property type="entry name" value="TRANSMEMBRANE PROTEIN"/>
    <property type="match status" value="1"/>
</dbReference>
<feature type="transmembrane region" description="Helical" evidence="9">
    <location>
        <begin position="35"/>
        <end position="55"/>
    </location>
</feature>
<feature type="transmembrane region" description="Helical" evidence="9">
    <location>
        <begin position="314"/>
        <end position="345"/>
    </location>
</feature>
<evidence type="ECO:0000256" key="6">
    <source>
        <dbReference type="ARBA" id="ARBA00022989"/>
    </source>
</evidence>
<dbReference type="PANTHER" id="PTHR21716:SF53">
    <property type="entry name" value="PERMEASE PERM-RELATED"/>
    <property type="match status" value="1"/>
</dbReference>
<dbReference type="InterPro" id="IPR002549">
    <property type="entry name" value="AI-2E-like"/>
</dbReference>
<comment type="similarity">
    <text evidence="2">Belongs to the autoinducer-2 exporter (AI-2E) (TC 2.A.86) family.</text>
</comment>
<evidence type="ECO:0000256" key="3">
    <source>
        <dbReference type="ARBA" id="ARBA00022448"/>
    </source>
</evidence>
<organism evidence="10">
    <name type="scientific">Thermorudis peleae</name>
    <dbReference type="NCBI Taxonomy" id="1382356"/>
    <lineage>
        <taxon>Bacteria</taxon>
        <taxon>Pseudomonadati</taxon>
        <taxon>Thermomicrobiota</taxon>
        <taxon>Thermomicrobia</taxon>
        <taxon>Thermomicrobia incertae sedis</taxon>
        <taxon>Thermorudis</taxon>
    </lineage>
</organism>
<dbReference type="GO" id="GO:0055085">
    <property type="term" value="P:transmembrane transport"/>
    <property type="evidence" value="ECO:0007669"/>
    <property type="project" value="TreeGrafter"/>
</dbReference>
<comment type="subcellular location">
    <subcellularLocation>
        <location evidence="1">Cell membrane</location>
        <topology evidence="1">Multi-pass membrane protein</topology>
    </subcellularLocation>
</comment>
<evidence type="ECO:0000256" key="5">
    <source>
        <dbReference type="ARBA" id="ARBA00022692"/>
    </source>
</evidence>
<feature type="transmembrane region" description="Helical" evidence="9">
    <location>
        <begin position="12"/>
        <end position="29"/>
    </location>
</feature>
<dbReference type="Pfam" id="PF01594">
    <property type="entry name" value="AI-2E_transport"/>
    <property type="match status" value="1"/>
</dbReference>